<gene>
    <name evidence="2" type="ORF">K435DRAFT_848048</name>
</gene>
<sequence>MNHPHYPHSFVPPQYLPTPSRTYENEYYFPPRHPGSGSSIQDEFSPEYANAVEQNTTFNQYEEEHTQRLLHVRTRPRERTQSSGPRFGNSSRSASSYTLEHMSPRASRTHSPHVPISGHSERLPETYHEPMPSTPPTSASEARMRKHRFFRVKDSLSLPYTQSLMRSPTANKKLPPPLQLAGSRPYGHDVGAIPINAVSSTAPPARTAGSSGAPSIALSKASYPGVPSSLSNRSYSNSPKQLAPLPRYDPFSRPRADSMSSVIESPVDDFDSDSDDDATPTTPNTRMKRQTTVDNIHARVNYQARILGMGTQL</sequence>
<dbReference type="EMBL" id="ML179037">
    <property type="protein sequence ID" value="THV07633.1"/>
    <property type="molecule type" value="Genomic_DNA"/>
</dbReference>
<keyword evidence="3" id="KW-1185">Reference proteome</keyword>
<accession>A0A4S8MWD2</accession>
<evidence type="ECO:0000313" key="2">
    <source>
        <dbReference type="EMBL" id="THV07633.1"/>
    </source>
</evidence>
<feature type="compositionally biased region" description="Polar residues" evidence="1">
    <location>
        <begin position="161"/>
        <end position="170"/>
    </location>
</feature>
<dbReference type="OrthoDB" id="3045787at2759"/>
<feature type="compositionally biased region" description="Basic and acidic residues" evidence="1">
    <location>
        <begin position="119"/>
        <end position="128"/>
    </location>
</feature>
<feature type="region of interest" description="Disordered" evidence="1">
    <location>
        <begin position="222"/>
        <end position="287"/>
    </location>
</feature>
<feature type="compositionally biased region" description="Low complexity" evidence="1">
    <location>
        <begin position="228"/>
        <end position="238"/>
    </location>
</feature>
<organism evidence="2 3">
    <name type="scientific">Dendrothele bispora (strain CBS 962.96)</name>
    <dbReference type="NCBI Taxonomy" id="1314807"/>
    <lineage>
        <taxon>Eukaryota</taxon>
        <taxon>Fungi</taxon>
        <taxon>Dikarya</taxon>
        <taxon>Basidiomycota</taxon>
        <taxon>Agaricomycotina</taxon>
        <taxon>Agaricomycetes</taxon>
        <taxon>Agaricomycetidae</taxon>
        <taxon>Agaricales</taxon>
        <taxon>Agaricales incertae sedis</taxon>
        <taxon>Dendrothele</taxon>
    </lineage>
</organism>
<feature type="compositionally biased region" description="Polar residues" evidence="1">
    <location>
        <begin position="81"/>
        <end position="98"/>
    </location>
</feature>
<proteinExistence type="predicted"/>
<dbReference type="AlphaFoldDB" id="A0A4S8MWD2"/>
<feature type="compositionally biased region" description="Acidic residues" evidence="1">
    <location>
        <begin position="266"/>
        <end position="278"/>
    </location>
</feature>
<protein>
    <submittedName>
        <fullName evidence="2">Uncharacterized protein</fullName>
    </submittedName>
</protein>
<reference evidence="2 3" key="1">
    <citation type="journal article" date="2019" name="Nat. Ecol. Evol.">
        <title>Megaphylogeny resolves global patterns of mushroom evolution.</title>
        <authorList>
            <person name="Varga T."/>
            <person name="Krizsan K."/>
            <person name="Foldi C."/>
            <person name="Dima B."/>
            <person name="Sanchez-Garcia M."/>
            <person name="Sanchez-Ramirez S."/>
            <person name="Szollosi G.J."/>
            <person name="Szarkandi J.G."/>
            <person name="Papp V."/>
            <person name="Albert L."/>
            <person name="Andreopoulos W."/>
            <person name="Angelini C."/>
            <person name="Antonin V."/>
            <person name="Barry K.W."/>
            <person name="Bougher N.L."/>
            <person name="Buchanan P."/>
            <person name="Buyck B."/>
            <person name="Bense V."/>
            <person name="Catcheside P."/>
            <person name="Chovatia M."/>
            <person name="Cooper J."/>
            <person name="Damon W."/>
            <person name="Desjardin D."/>
            <person name="Finy P."/>
            <person name="Geml J."/>
            <person name="Haridas S."/>
            <person name="Hughes K."/>
            <person name="Justo A."/>
            <person name="Karasinski D."/>
            <person name="Kautmanova I."/>
            <person name="Kiss B."/>
            <person name="Kocsube S."/>
            <person name="Kotiranta H."/>
            <person name="LaButti K.M."/>
            <person name="Lechner B.E."/>
            <person name="Liimatainen K."/>
            <person name="Lipzen A."/>
            <person name="Lukacs Z."/>
            <person name="Mihaltcheva S."/>
            <person name="Morgado L.N."/>
            <person name="Niskanen T."/>
            <person name="Noordeloos M.E."/>
            <person name="Ohm R.A."/>
            <person name="Ortiz-Santana B."/>
            <person name="Ovrebo C."/>
            <person name="Racz N."/>
            <person name="Riley R."/>
            <person name="Savchenko A."/>
            <person name="Shiryaev A."/>
            <person name="Soop K."/>
            <person name="Spirin V."/>
            <person name="Szebenyi C."/>
            <person name="Tomsovsky M."/>
            <person name="Tulloss R.E."/>
            <person name="Uehling J."/>
            <person name="Grigoriev I.V."/>
            <person name="Vagvolgyi C."/>
            <person name="Papp T."/>
            <person name="Martin F.M."/>
            <person name="Miettinen O."/>
            <person name="Hibbett D.S."/>
            <person name="Nagy L.G."/>
        </authorList>
    </citation>
    <scope>NUCLEOTIDE SEQUENCE [LARGE SCALE GENOMIC DNA]</scope>
    <source>
        <strain evidence="2 3">CBS 962.96</strain>
    </source>
</reference>
<feature type="region of interest" description="Disordered" evidence="1">
    <location>
        <begin position="67"/>
        <end position="142"/>
    </location>
</feature>
<feature type="region of interest" description="Disordered" evidence="1">
    <location>
        <begin position="161"/>
        <end position="185"/>
    </location>
</feature>
<evidence type="ECO:0000313" key="3">
    <source>
        <dbReference type="Proteomes" id="UP000297245"/>
    </source>
</evidence>
<dbReference type="Proteomes" id="UP000297245">
    <property type="component" value="Unassembled WGS sequence"/>
</dbReference>
<name>A0A4S8MWD2_DENBC</name>
<evidence type="ECO:0000256" key="1">
    <source>
        <dbReference type="SAM" id="MobiDB-lite"/>
    </source>
</evidence>